<protein>
    <submittedName>
        <fullName evidence="2">Uncharacterized protein</fullName>
    </submittedName>
</protein>
<dbReference type="AlphaFoldDB" id="A0A382UTZ4"/>
<dbReference type="EMBL" id="UINC01146794">
    <property type="protein sequence ID" value="SVD37733.1"/>
    <property type="molecule type" value="Genomic_DNA"/>
</dbReference>
<dbReference type="InterPro" id="IPR036465">
    <property type="entry name" value="vWFA_dom_sf"/>
</dbReference>
<feature type="transmembrane region" description="Helical" evidence="1">
    <location>
        <begin position="6"/>
        <end position="22"/>
    </location>
</feature>
<accession>A0A382UTZ4</accession>
<feature type="transmembrane region" description="Helical" evidence="1">
    <location>
        <begin position="262"/>
        <end position="278"/>
    </location>
</feature>
<sequence length="284" mass="30990">IISYPLVLLLLVPAVAAFAWFARRGDRYLARLPGDWERLVVPSLRAIVGREATQGAAPQLLAFLVLWAVLVMAIARPVWKLEEAANFSNIAGRVIAMDLGGDADIYSQRLAAAALIDSAPDVPTALVVGGGDAFNVVPLTTDRDFIDRYLNVITPDVMPVEGQAIPVTVAHSEAILTRAGVVVGQVILLVGGEPPTLGNEYLPRWARVVVTEPETRGEWGSYANYLGARLVSYDDLTPVVGDLERQIERARHRGDRAAVHDLTPYLLALAALLWLTLFRRRRTT</sequence>
<evidence type="ECO:0000256" key="1">
    <source>
        <dbReference type="SAM" id="Phobius"/>
    </source>
</evidence>
<reference evidence="2" key="1">
    <citation type="submission" date="2018-05" db="EMBL/GenBank/DDBJ databases">
        <authorList>
            <person name="Lanie J.A."/>
            <person name="Ng W.-L."/>
            <person name="Kazmierczak K.M."/>
            <person name="Andrzejewski T.M."/>
            <person name="Davidsen T.M."/>
            <person name="Wayne K.J."/>
            <person name="Tettelin H."/>
            <person name="Glass J.I."/>
            <person name="Rusch D."/>
            <person name="Podicherti R."/>
            <person name="Tsui H.-C.T."/>
            <person name="Winkler M.E."/>
        </authorList>
    </citation>
    <scope>NUCLEOTIDE SEQUENCE</scope>
</reference>
<keyword evidence="1" id="KW-0472">Membrane</keyword>
<keyword evidence="1" id="KW-1133">Transmembrane helix</keyword>
<organism evidence="2">
    <name type="scientific">marine metagenome</name>
    <dbReference type="NCBI Taxonomy" id="408172"/>
    <lineage>
        <taxon>unclassified sequences</taxon>
        <taxon>metagenomes</taxon>
        <taxon>ecological metagenomes</taxon>
    </lineage>
</organism>
<feature type="non-terminal residue" evidence="2">
    <location>
        <position position="1"/>
    </location>
</feature>
<evidence type="ECO:0000313" key="2">
    <source>
        <dbReference type="EMBL" id="SVD37733.1"/>
    </source>
</evidence>
<gene>
    <name evidence="2" type="ORF">METZ01_LOCUS390587</name>
</gene>
<proteinExistence type="predicted"/>
<dbReference type="Gene3D" id="3.40.50.410">
    <property type="entry name" value="von Willebrand factor, type A domain"/>
    <property type="match status" value="1"/>
</dbReference>
<name>A0A382UTZ4_9ZZZZ</name>
<keyword evidence="1" id="KW-0812">Transmembrane</keyword>
<feature type="transmembrane region" description="Helical" evidence="1">
    <location>
        <begin position="60"/>
        <end position="79"/>
    </location>
</feature>